<dbReference type="PROSITE" id="PS51286">
    <property type="entry name" value="RAP"/>
    <property type="match status" value="1"/>
</dbReference>
<evidence type="ECO:0000313" key="3">
    <source>
        <dbReference type="EMBL" id="KAF4697540.1"/>
    </source>
</evidence>
<dbReference type="OrthoDB" id="1608002at2759"/>
<evidence type="ECO:0000313" key="4">
    <source>
        <dbReference type="Proteomes" id="UP000541610"/>
    </source>
</evidence>
<feature type="chain" id="PRO_5029676663" description="RAP domain-containing protein" evidence="1">
    <location>
        <begin position="36"/>
        <end position="769"/>
    </location>
</feature>
<feature type="domain" description="RAP" evidence="2">
    <location>
        <begin position="657"/>
        <end position="720"/>
    </location>
</feature>
<dbReference type="AlphaFoldDB" id="A0A7J6PPJ8"/>
<comment type="caution">
    <text evidence="3">The sequence shown here is derived from an EMBL/GenBank/DDBJ whole genome shotgun (WGS) entry which is preliminary data.</text>
</comment>
<reference evidence="3 4" key="1">
    <citation type="submission" date="2020-04" db="EMBL/GenBank/DDBJ databases">
        <title>Perkinsus olseni comparative genomics.</title>
        <authorList>
            <person name="Bogema D.R."/>
        </authorList>
    </citation>
    <scope>NUCLEOTIDE SEQUENCE [LARGE SCALE GENOMIC DNA]</scope>
    <source>
        <strain evidence="3">00978-12</strain>
    </source>
</reference>
<evidence type="ECO:0000256" key="1">
    <source>
        <dbReference type="SAM" id="SignalP"/>
    </source>
</evidence>
<name>A0A7J6PPJ8_PEROL</name>
<evidence type="ECO:0000259" key="2">
    <source>
        <dbReference type="PROSITE" id="PS51286"/>
    </source>
</evidence>
<keyword evidence="1" id="KW-0732">Signal</keyword>
<dbReference type="Proteomes" id="UP000541610">
    <property type="component" value="Unassembled WGS sequence"/>
</dbReference>
<protein>
    <recommendedName>
        <fullName evidence="2">RAP domain-containing protein</fullName>
    </recommendedName>
</protein>
<accession>A0A7J6PPJ8</accession>
<feature type="signal peptide" evidence="1">
    <location>
        <begin position="1"/>
        <end position="35"/>
    </location>
</feature>
<dbReference type="Pfam" id="PF08373">
    <property type="entry name" value="RAP"/>
    <property type="match status" value="1"/>
</dbReference>
<organism evidence="3 4">
    <name type="scientific">Perkinsus olseni</name>
    <name type="common">Perkinsus atlanticus</name>
    <dbReference type="NCBI Taxonomy" id="32597"/>
    <lineage>
        <taxon>Eukaryota</taxon>
        <taxon>Sar</taxon>
        <taxon>Alveolata</taxon>
        <taxon>Perkinsozoa</taxon>
        <taxon>Perkinsea</taxon>
        <taxon>Perkinsida</taxon>
        <taxon>Perkinsidae</taxon>
        <taxon>Perkinsus</taxon>
    </lineage>
</organism>
<proteinExistence type="predicted"/>
<dbReference type="EMBL" id="JABANP010000002">
    <property type="protein sequence ID" value="KAF4697540.1"/>
    <property type="molecule type" value="Genomic_DNA"/>
</dbReference>
<gene>
    <name evidence="3" type="ORF">FOZ60_004412</name>
</gene>
<dbReference type="InterPro" id="IPR013584">
    <property type="entry name" value="RAP"/>
</dbReference>
<sequence length="769" mass="88226">MKRPSFTERWLSRREGSRRLSRILCCLVLLSSGSGRAWWSCPPEVREEDVEAEFDFLGLPYPSSTSVCRETLDLETMRYALKDMVHRAVDDADDYCKENHEVDSELVVLVIVREVVERAVTTSHWVGISMADLPKRLWEVFGSILASGILDALCSQVLHSVTREASEVIADRISDTLSSVLDFRPFEEDPGASTQCDCCGCEVGRDSNWSENMSGGDVEAERSRDRCDRRTIEANQRDRFNAPPFEETMDWCYACLHKFYPACNRISSTPSPMLELSSPLLGRGGIFHARIRTTEAFMLRAVKYEARLKQYAINKHNRRFRSWAQQRVRQYRLATAVTITTDPGLMDAAYLAAAIQKAASLRKHDVELWRGFTGRLMELLDEIPPEHIGGGVTFGVSTLEWRGLSMRYYLVLWGYGKALYLPSNAKEVYLALFDRARVLLPQLSSHAIMATLWTMKRVQIQPHKSDLMEFAKHVMERRDSIRPTDFCKIANCLAFFGTGKHNSGFRKQFSEVARSKYDEELFAQGFRAVVSPTAMFTLWNDAMRTYVLERFRRVQQTARPNHLHAAYLAAVICRVHNPGVWFDLSLPCRQFYTRLSMRHIPYGNIKPGPLHQDVSNHLAELQVTHRNSFRWGPFAIDIGIESREVHDSEEFGDDRKKCILIDGPTQFYFGTNDYLESVKMYHSTLSSLGWMVYRLHWMEWSQTYDPEGGGKAARLDILRRIVDSDSASDTLLDGESREIGRKDLKRFKWLKREMAEKASAPAQDIEFAL</sequence>